<accession>A0A2V4P9X5</accession>
<comment type="caution">
    <text evidence="1">The sequence shown here is derived from an EMBL/GenBank/DDBJ whole genome shotgun (WGS) entry which is preliminary data.</text>
</comment>
<organism evidence="1 2">
    <name type="scientific">Streptomyces tateyamensis</name>
    <dbReference type="NCBI Taxonomy" id="565073"/>
    <lineage>
        <taxon>Bacteria</taxon>
        <taxon>Bacillati</taxon>
        <taxon>Actinomycetota</taxon>
        <taxon>Actinomycetes</taxon>
        <taxon>Kitasatosporales</taxon>
        <taxon>Streptomycetaceae</taxon>
        <taxon>Streptomyces</taxon>
    </lineage>
</organism>
<dbReference type="Pfam" id="PF05120">
    <property type="entry name" value="GvpG"/>
    <property type="match status" value="1"/>
</dbReference>
<evidence type="ECO:0000313" key="2">
    <source>
        <dbReference type="Proteomes" id="UP000248039"/>
    </source>
</evidence>
<sequence length="83" mass="9194">MGLITGLFTLPLAPVRGVVWVAEQLYDEAVRELNDPAVIRRQLMAVQTAREDGTISEQEAAQQEEELVRRLWTATRTSGGGEV</sequence>
<gene>
    <name evidence="1" type="ORF">C7C46_03485</name>
</gene>
<dbReference type="EMBL" id="PYBW01000012">
    <property type="protein sequence ID" value="PYC87599.1"/>
    <property type="molecule type" value="Genomic_DNA"/>
</dbReference>
<dbReference type="InterPro" id="IPR007804">
    <property type="entry name" value="GvpG"/>
</dbReference>
<name>A0A2V4P9X5_9ACTN</name>
<reference evidence="1 2" key="1">
    <citation type="submission" date="2018-03" db="EMBL/GenBank/DDBJ databases">
        <title>Bioinformatic expansion and discovery of thiopeptide antibiotics.</title>
        <authorList>
            <person name="Schwalen C.J."/>
            <person name="Hudson G.A."/>
            <person name="Mitchell D.A."/>
        </authorList>
    </citation>
    <scope>NUCLEOTIDE SEQUENCE [LARGE SCALE GENOMIC DNA]</scope>
    <source>
        <strain evidence="1 2">ATCC 21389</strain>
    </source>
</reference>
<proteinExistence type="predicted"/>
<evidence type="ECO:0000313" key="1">
    <source>
        <dbReference type="EMBL" id="PYC87599.1"/>
    </source>
</evidence>
<dbReference type="RefSeq" id="WP_110665547.1">
    <property type="nucleotide sequence ID" value="NZ_PYBW01000012.1"/>
</dbReference>
<dbReference type="OrthoDB" id="3541554at2"/>
<dbReference type="AlphaFoldDB" id="A0A2V4P9X5"/>
<dbReference type="Proteomes" id="UP000248039">
    <property type="component" value="Unassembled WGS sequence"/>
</dbReference>
<protein>
    <submittedName>
        <fullName evidence="1">Gas vesicle protein</fullName>
    </submittedName>
</protein>
<keyword evidence="2" id="KW-1185">Reference proteome</keyword>